<gene>
    <name evidence="1" type="ORF">UJA718_LOCUS41651</name>
</gene>
<feature type="non-terminal residue" evidence="1">
    <location>
        <position position="1"/>
    </location>
</feature>
<keyword evidence="2" id="KW-1185">Reference proteome</keyword>
<accession>A0A821PPM4</accession>
<comment type="caution">
    <text evidence="1">The sequence shown here is derived from an EMBL/GenBank/DDBJ whole genome shotgun (WGS) entry which is preliminary data.</text>
</comment>
<evidence type="ECO:0000313" key="1">
    <source>
        <dbReference type="EMBL" id="CAF4809339.1"/>
    </source>
</evidence>
<name>A0A821PPM4_9BILA</name>
<proteinExistence type="predicted"/>
<protein>
    <submittedName>
        <fullName evidence="1">Uncharacterized protein</fullName>
    </submittedName>
</protein>
<organism evidence="1 2">
    <name type="scientific">Rotaria socialis</name>
    <dbReference type="NCBI Taxonomy" id="392032"/>
    <lineage>
        <taxon>Eukaryota</taxon>
        <taxon>Metazoa</taxon>
        <taxon>Spiralia</taxon>
        <taxon>Gnathifera</taxon>
        <taxon>Rotifera</taxon>
        <taxon>Eurotatoria</taxon>
        <taxon>Bdelloidea</taxon>
        <taxon>Philodinida</taxon>
        <taxon>Philodinidae</taxon>
        <taxon>Rotaria</taxon>
    </lineage>
</organism>
<sequence>MHTHLFSKCLQPIKSSIVRLFPYLCEIESIVANDDFIRKNLTVSRTCVAMTYLHKNVM</sequence>
<evidence type="ECO:0000313" key="2">
    <source>
        <dbReference type="Proteomes" id="UP000663873"/>
    </source>
</evidence>
<dbReference type="Proteomes" id="UP000663873">
    <property type="component" value="Unassembled WGS sequence"/>
</dbReference>
<dbReference type="AlphaFoldDB" id="A0A821PPM4"/>
<dbReference type="EMBL" id="CAJOBP010050193">
    <property type="protein sequence ID" value="CAF4809339.1"/>
    <property type="molecule type" value="Genomic_DNA"/>
</dbReference>
<reference evidence="1" key="1">
    <citation type="submission" date="2021-02" db="EMBL/GenBank/DDBJ databases">
        <authorList>
            <person name="Nowell W R."/>
        </authorList>
    </citation>
    <scope>NUCLEOTIDE SEQUENCE</scope>
</reference>